<reference evidence="2" key="4">
    <citation type="submission" date="2025-09" db="UniProtKB">
        <authorList>
            <consortium name="Ensembl"/>
        </authorList>
    </citation>
    <scope>IDENTIFICATION</scope>
    <source>
        <strain evidence="2">HSOK</strain>
    </source>
</reference>
<reference evidence="2 3" key="2">
    <citation type="submission" date="2017-04" db="EMBL/GenBank/DDBJ databases">
        <title>CpG methylation of centromeres and impact of large insertions on vertebrate speciation.</title>
        <authorList>
            <person name="Ichikawa K."/>
            <person name="Yoshimura J."/>
            <person name="Morishita S."/>
        </authorList>
    </citation>
    <scope>NUCLEOTIDE SEQUENCE</scope>
    <source>
        <strain evidence="2 3">HSOK</strain>
    </source>
</reference>
<evidence type="ECO:0000256" key="1">
    <source>
        <dbReference type="SAM" id="MobiDB-lite"/>
    </source>
</evidence>
<proteinExistence type="predicted"/>
<organism evidence="2 3">
    <name type="scientific">Oryzias latipes</name>
    <name type="common">Japanese rice fish</name>
    <name type="synonym">Japanese killifish</name>
    <dbReference type="NCBI Taxonomy" id="8090"/>
    <lineage>
        <taxon>Eukaryota</taxon>
        <taxon>Metazoa</taxon>
        <taxon>Chordata</taxon>
        <taxon>Craniata</taxon>
        <taxon>Vertebrata</taxon>
        <taxon>Euteleostomi</taxon>
        <taxon>Actinopterygii</taxon>
        <taxon>Neopterygii</taxon>
        <taxon>Teleostei</taxon>
        <taxon>Neoteleostei</taxon>
        <taxon>Acanthomorphata</taxon>
        <taxon>Ovalentaria</taxon>
        <taxon>Atherinomorphae</taxon>
        <taxon>Beloniformes</taxon>
        <taxon>Adrianichthyidae</taxon>
        <taxon>Oryziinae</taxon>
        <taxon>Oryzias</taxon>
    </lineage>
</organism>
<accession>A0A3P9J2Q2</accession>
<feature type="compositionally biased region" description="Basic and acidic residues" evidence="1">
    <location>
        <begin position="117"/>
        <end position="127"/>
    </location>
</feature>
<evidence type="ECO:0000313" key="3">
    <source>
        <dbReference type="Proteomes" id="UP000265200"/>
    </source>
</evidence>
<name>A0A3P9J2Q2_ORYLA</name>
<reference key="1">
    <citation type="journal article" date="2007" name="Nature">
        <title>The medaka draft genome and insights into vertebrate genome evolution.</title>
        <authorList>
            <person name="Kasahara M."/>
            <person name="Naruse K."/>
            <person name="Sasaki S."/>
            <person name="Nakatani Y."/>
            <person name="Qu W."/>
            <person name="Ahsan B."/>
            <person name="Yamada T."/>
            <person name="Nagayasu Y."/>
            <person name="Doi K."/>
            <person name="Kasai Y."/>
            <person name="Jindo T."/>
            <person name="Kobayashi D."/>
            <person name="Shimada A."/>
            <person name="Toyoda A."/>
            <person name="Kuroki Y."/>
            <person name="Fujiyama A."/>
            <person name="Sasaki T."/>
            <person name="Shimizu A."/>
            <person name="Asakawa S."/>
            <person name="Shimizu N."/>
            <person name="Hashimoto S."/>
            <person name="Yang J."/>
            <person name="Lee Y."/>
            <person name="Matsushima K."/>
            <person name="Sugano S."/>
            <person name="Sakaizumi M."/>
            <person name="Narita T."/>
            <person name="Ohishi K."/>
            <person name="Haga S."/>
            <person name="Ohta F."/>
            <person name="Nomoto H."/>
            <person name="Nogata K."/>
            <person name="Morishita T."/>
            <person name="Endo T."/>
            <person name="Shin-I T."/>
            <person name="Takeda H."/>
            <person name="Morishita S."/>
            <person name="Kohara Y."/>
        </authorList>
    </citation>
    <scope>NUCLEOTIDE SEQUENCE [LARGE SCALE GENOMIC DNA]</scope>
    <source>
        <strain>Hd-rR</strain>
    </source>
</reference>
<dbReference type="Ensembl" id="ENSORLT00015002597.1">
    <property type="protein sequence ID" value="ENSORLP00015026545.1"/>
    <property type="gene ID" value="ENSORLG00015008211.1"/>
</dbReference>
<dbReference type="Proteomes" id="UP000265200">
    <property type="component" value="Chromosome 21"/>
</dbReference>
<dbReference type="AlphaFoldDB" id="A0A3P9J2Q2"/>
<reference evidence="2" key="3">
    <citation type="submission" date="2025-08" db="UniProtKB">
        <authorList>
            <consortium name="Ensembl"/>
        </authorList>
    </citation>
    <scope>IDENTIFICATION</scope>
    <source>
        <strain evidence="2">HSOK</strain>
    </source>
</reference>
<protein>
    <submittedName>
        <fullName evidence="2">Uncharacterized protein</fullName>
    </submittedName>
</protein>
<feature type="region of interest" description="Disordered" evidence="1">
    <location>
        <begin position="107"/>
        <end position="127"/>
    </location>
</feature>
<sequence>EEETEINTILLKMEDVIQERRKTGDKGLFHLPGVLSRLLLVLTSTSGAHLNPPSVVEATKKKSNKMQHLYRKLCDIDKELSLLGPSSFQKPNSYSQALQQVQKMKGLIEGQLSPPSHAKEDEPTHKK</sequence>
<evidence type="ECO:0000313" key="2">
    <source>
        <dbReference type="Ensembl" id="ENSORLP00015026545.1"/>
    </source>
</evidence>